<dbReference type="EMBL" id="REGN01004193">
    <property type="protein sequence ID" value="RNA18656.1"/>
    <property type="molecule type" value="Genomic_DNA"/>
</dbReference>
<reference evidence="1 2" key="1">
    <citation type="journal article" date="2018" name="Sci. Rep.">
        <title>Genomic signatures of local adaptation to the degree of environmental predictability in rotifers.</title>
        <authorList>
            <person name="Franch-Gras L."/>
            <person name="Hahn C."/>
            <person name="Garcia-Roger E.M."/>
            <person name="Carmona M.J."/>
            <person name="Serra M."/>
            <person name="Gomez A."/>
        </authorList>
    </citation>
    <scope>NUCLEOTIDE SEQUENCE [LARGE SCALE GENOMIC DNA]</scope>
    <source>
        <strain evidence="1">HYR1</strain>
    </source>
</reference>
<evidence type="ECO:0000313" key="1">
    <source>
        <dbReference type="EMBL" id="RNA18656.1"/>
    </source>
</evidence>
<gene>
    <name evidence="1" type="ORF">BpHYR1_040040</name>
</gene>
<evidence type="ECO:0000313" key="2">
    <source>
        <dbReference type="Proteomes" id="UP000276133"/>
    </source>
</evidence>
<comment type="caution">
    <text evidence="1">The sequence shown here is derived from an EMBL/GenBank/DDBJ whole genome shotgun (WGS) entry which is preliminary data.</text>
</comment>
<sequence>MLGYFDFPSRFFSACSIITEPEIMMQNTFLMQCFFKPQSVIKPAAIEHHTIFLTPKHLAGNVGVQGHFSHDQAQILIANKLWIRVRQPLGHLAGRFHLHNISVRFQRYNFNAHTIHFSFDHAKIVLFATLIVHNDGGVVSNVSLF</sequence>
<organism evidence="1 2">
    <name type="scientific">Brachionus plicatilis</name>
    <name type="common">Marine rotifer</name>
    <name type="synonym">Brachionus muelleri</name>
    <dbReference type="NCBI Taxonomy" id="10195"/>
    <lineage>
        <taxon>Eukaryota</taxon>
        <taxon>Metazoa</taxon>
        <taxon>Spiralia</taxon>
        <taxon>Gnathifera</taxon>
        <taxon>Rotifera</taxon>
        <taxon>Eurotatoria</taxon>
        <taxon>Monogononta</taxon>
        <taxon>Pseudotrocha</taxon>
        <taxon>Ploima</taxon>
        <taxon>Brachionidae</taxon>
        <taxon>Brachionus</taxon>
    </lineage>
</organism>
<protein>
    <submittedName>
        <fullName evidence="1">Uncharacterized protein</fullName>
    </submittedName>
</protein>
<accession>A0A3M7R522</accession>
<keyword evidence="2" id="KW-1185">Reference proteome</keyword>
<name>A0A3M7R522_BRAPC</name>
<dbReference type="Proteomes" id="UP000276133">
    <property type="component" value="Unassembled WGS sequence"/>
</dbReference>
<proteinExistence type="predicted"/>
<dbReference type="AlphaFoldDB" id="A0A3M7R522"/>